<evidence type="ECO:0000313" key="2">
    <source>
        <dbReference type="EMBL" id="CAE8721926.1"/>
    </source>
</evidence>
<dbReference type="AlphaFoldDB" id="A0A813LBM2"/>
<evidence type="ECO:0000313" key="3">
    <source>
        <dbReference type="Proteomes" id="UP000626109"/>
    </source>
</evidence>
<dbReference type="EMBL" id="CAJNNW010034199">
    <property type="protein sequence ID" value="CAE8721926.1"/>
    <property type="molecule type" value="Genomic_DNA"/>
</dbReference>
<organism evidence="2 3">
    <name type="scientific">Polarella glacialis</name>
    <name type="common">Dinoflagellate</name>
    <dbReference type="NCBI Taxonomy" id="89957"/>
    <lineage>
        <taxon>Eukaryota</taxon>
        <taxon>Sar</taxon>
        <taxon>Alveolata</taxon>
        <taxon>Dinophyceae</taxon>
        <taxon>Suessiales</taxon>
        <taxon>Suessiaceae</taxon>
        <taxon>Polarella</taxon>
    </lineage>
</organism>
<proteinExistence type="predicted"/>
<evidence type="ECO:0000256" key="1">
    <source>
        <dbReference type="SAM" id="Phobius"/>
    </source>
</evidence>
<accession>A0A813LBM2</accession>
<comment type="caution">
    <text evidence="2">The sequence shown here is derived from an EMBL/GenBank/DDBJ whole genome shotgun (WGS) entry which is preliminary data.</text>
</comment>
<keyword evidence="1" id="KW-1133">Transmembrane helix</keyword>
<keyword evidence="1" id="KW-0812">Transmembrane</keyword>
<dbReference type="Proteomes" id="UP000626109">
    <property type="component" value="Unassembled WGS sequence"/>
</dbReference>
<feature type="transmembrane region" description="Helical" evidence="1">
    <location>
        <begin position="80"/>
        <end position="101"/>
    </location>
</feature>
<protein>
    <submittedName>
        <fullName evidence="2">Uncharacterized protein</fullName>
    </submittedName>
</protein>
<keyword evidence="1" id="KW-0472">Membrane</keyword>
<reference evidence="2" key="1">
    <citation type="submission" date="2021-02" db="EMBL/GenBank/DDBJ databases">
        <authorList>
            <person name="Dougan E. K."/>
            <person name="Rhodes N."/>
            <person name="Thang M."/>
            <person name="Chan C."/>
        </authorList>
    </citation>
    <scope>NUCLEOTIDE SEQUENCE</scope>
</reference>
<gene>
    <name evidence="2" type="ORF">PGLA2088_LOCUS42215</name>
</gene>
<sequence>MIRLGIVTPQVNAASGPPPPVASAAAGAVECEGDRFDASVETPRAAAVASNSREAIAAGAADDEGDEGDVSHRSSDKAGILGHFFLGAVATAVGAAILLVIMRRKQR</sequence>
<name>A0A813LBM2_POLGL</name>